<evidence type="ECO:0000256" key="12">
    <source>
        <dbReference type="PIRSR" id="PIRSR000382-1"/>
    </source>
</evidence>
<dbReference type="PANTHER" id="PTHR30519">
    <property type="entry name" value="5-METHYLTETRAHYDROPTEROYLTRIGLUTAMATE--HOMOCYSTEINE METHYLTRANSFERASE"/>
    <property type="match status" value="1"/>
</dbReference>
<feature type="binding site" evidence="12">
    <location>
        <position position="117"/>
    </location>
    <ligand>
        <name>5-methyltetrahydropteroyltri-L-glutamate</name>
        <dbReference type="ChEBI" id="CHEBI:58207"/>
    </ligand>
</feature>
<keyword evidence="4 11" id="KW-0489">Methyltransferase</keyword>
<feature type="binding site" evidence="11">
    <location>
        <position position="648"/>
    </location>
    <ligand>
        <name>Zn(2+)</name>
        <dbReference type="ChEBI" id="CHEBI:29105"/>
        <note>catalytic</note>
    </ligand>
</feature>
<evidence type="ECO:0000256" key="6">
    <source>
        <dbReference type="ARBA" id="ARBA00022679"/>
    </source>
</evidence>
<keyword evidence="10 11" id="KW-0486">Methionine biosynthesis</keyword>
<protein>
    <recommendedName>
        <fullName evidence="11">5-methyltetrahydropteroyltriglutamate--homocysteine methyltransferase</fullName>
        <ecNumber evidence="11">2.1.1.14</ecNumber>
    </recommendedName>
    <alternativeName>
        <fullName evidence="11">Cobalamin-independent methionine synthase</fullName>
    </alternativeName>
    <alternativeName>
        <fullName evidence="11">Methionine synthase, vitamin-B12 independent isozyme</fullName>
    </alternativeName>
</protein>
<dbReference type="GO" id="GO:0003871">
    <property type="term" value="F:5-methyltetrahydropteroyltriglutamate-homocysteine S-methyltransferase activity"/>
    <property type="evidence" value="ECO:0007669"/>
    <property type="project" value="UniProtKB-UniRule"/>
</dbReference>
<dbReference type="InterPro" id="IPR038071">
    <property type="entry name" value="UROD/MetE-like_sf"/>
</dbReference>
<feature type="binding site" evidence="13">
    <location>
        <position position="733"/>
    </location>
    <ligand>
        <name>Zn(2+)</name>
        <dbReference type="ChEBI" id="CHEBI:29105"/>
        <label>1</label>
        <note>catalytic</note>
    </ligand>
</feature>
<comment type="cofactor">
    <cofactor evidence="11">
        <name>Zn(2+)</name>
        <dbReference type="ChEBI" id="CHEBI:29105"/>
    </cofactor>
    <text evidence="11">Binds 1 zinc ion per subunit.</text>
</comment>
<evidence type="ECO:0000256" key="1">
    <source>
        <dbReference type="ARBA" id="ARBA00002777"/>
    </source>
</evidence>
<comment type="similarity">
    <text evidence="3 11">Belongs to the vitamin-B12 independent methionine synthase family.</text>
</comment>
<comment type="catalytic activity">
    <reaction evidence="11">
        <text>5-methyltetrahydropteroyltri-L-glutamate + L-homocysteine = tetrahydropteroyltri-L-glutamate + L-methionine</text>
        <dbReference type="Rhea" id="RHEA:21196"/>
        <dbReference type="ChEBI" id="CHEBI:57844"/>
        <dbReference type="ChEBI" id="CHEBI:58140"/>
        <dbReference type="ChEBI" id="CHEBI:58199"/>
        <dbReference type="ChEBI" id="CHEBI:58207"/>
        <dbReference type="EC" id="2.1.1.14"/>
    </reaction>
</comment>
<feature type="binding site" evidence="11 12">
    <location>
        <position position="606"/>
    </location>
    <ligand>
        <name>L-homocysteine</name>
        <dbReference type="ChEBI" id="CHEBI:58199"/>
    </ligand>
</feature>
<dbReference type="InterPro" id="IPR013215">
    <property type="entry name" value="Cbl-indep_Met_Synth_N"/>
</dbReference>
<feature type="binding site" evidence="11">
    <location>
        <position position="672"/>
    </location>
    <ligand>
        <name>Zn(2+)</name>
        <dbReference type="ChEBI" id="CHEBI:29105"/>
        <note>catalytic</note>
    </ligand>
</feature>
<name>A0A9E9LYK8_9BURK</name>
<dbReference type="Pfam" id="PF08267">
    <property type="entry name" value="Meth_synt_1"/>
    <property type="match status" value="1"/>
</dbReference>
<evidence type="ECO:0000256" key="3">
    <source>
        <dbReference type="ARBA" id="ARBA00009553"/>
    </source>
</evidence>
<evidence type="ECO:0000256" key="10">
    <source>
        <dbReference type="ARBA" id="ARBA00023167"/>
    </source>
</evidence>
<dbReference type="SUPFAM" id="SSF51726">
    <property type="entry name" value="UROD/MetE-like"/>
    <property type="match status" value="2"/>
</dbReference>
<evidence type="ECO:0000256" key="11">
    <source>
        <dbReference type="HAMAP-Rule" id="MF_00172"/>
    </source>
</evidence>
<accession>A0A9E9LYK8</accession>
<proteinExistence type="inferred from homology"/>
<feature type="binding site" evidence="11 12">
    <location>
        <position position="568"/>
    </location>
    <ligand>
        <name>5-methyltetrahydropteroyltri-L-glutamate</name>
        <dbReference type="ChEBI" id="CHEBI:58207"/>
    </ligand>
</feature>
<feature type="domain" description="Cobalamin-independent methionine synthase MetE N-terminal" evidence="16">
    <location>
        <begin position="3"/>
        <end position="310"/>
    </location>
</feature>
<dbReference type="KEGG" id="ovb:NB640_10320"/>
<dbReference type="InterPro" id="IPR002629">
    <property type="entry name" value="Met_Synth_C/arc"/>
</dbReference>
<feature type="binding site" evidence="11 12">
    <location>
        <begin position="522"/>
        <end position="523"/>
    </location>
    <ligand>
        <name>5-methyltetrahydropteroyltri-L-glutamate</name>
        <dbReference type="ChEBI" id="CHEBI:58207"/>
    </ligand>
</feature>
<evidence type="ECO:0000313" key="18">
    <source>
        <dbReference type="Proteomes" id="UP001156215"/>
    </source>
</evidence>
<dbReference type="GO" id="GO:0008270">
    <property type="term" value="F:zinc ion binding"/>
    <property type="evidence" value="ECO:0007669"/>
    <property type="project" value="InterPro"/>
</dbReference>
<feature type="active site" description="Proton donor" evidence="11 14">
    <location>
        <position position="701"/>
    </location>
</feature>
<dbReference type="Pfam" id="PF01717">
    <property type="entry name" value="Meth_synt_2"/>
    <property type="match status" value="1"/>
</dbReference>
<dbReference type="FunFam" id="3.20.20.210:FF:000002">
    <property type="entry name" value="5-methyltetrahydropteroyltriglutamate--homocysteine methyltransferase"/>
    <property type="match status" value="1"/>
</dbReference>
<dbReference type="Proteomes" id="UP001156215">
    <property type="component" value="Chromosome"/>
</dbReference>
<sequence length="766" mass="85158">MRTHTLGFPRIGENREQKTLIENYWKSTLTLPELVDGGKKQRLRNWAIQKEAGIQILPVGDFSSYDHILDMALMLGVVPPRFAGDAPGVNRMFRMARGEDGANAVTPLEMTKWFDTNYHYLVPELEAPTVFKPDVSPLLAQIDEAIAAGYTPKAVIPGPLSFLWLSKTTDGSDKWQFLHALTEAYISILAELSTRCSYIQIDEPIFALDLPEDIRASFPDVYSRLRSATKAVLILASYFAGFDDNLVTAITLPVDVLHLDLARAPQDLDRALKLIADGKATKDISLSLGLVNGRNVWKVNAEHAIAEAKKAVAALGRNRVWIGSSCSLLHSPVDLDAEKNLPAEVKEWLAFAKQKCAEIRLIAETVDDSPSEWAVTELEKNRQAQISREKSPLLHDPAVEKRVAAVDQAMLHRSKAYSDRIESQRVSIGLDILPTTTIGSFPQTPAIRGARSQFKNGKISESDYQAAMKQAIEETIREQEKLGLDVLVHGEAERNDMVEYFGEQLAGFAFTANGWVQSYGTRCVKPPILYGDVSRPRPMTVEWITYAQSLTDKPVKGMLTGPVTIACWSFVRDDIPQETVLKQLALAVRDEVVDLEKAGIKVIQVDEPALREGLPLRKAHQDEYLRYAVEAFRLATSGVQDQTQIHTHMCYCDYHQIIDPIADMDADVISLEASRSGMELLDVFADNAYPNEAGPGVYDIHSPRVPSAEEIESLLKKAVETMPVERIWVNPDCGLKTRNWEETRASLANMVKAAEKVRQICKTGGA</sequence>
<dbReference type="AlphaFoldDB" id="A0A9E9LYK8"/>
<feature type="binding site" evidence="11">
    <location>
        <position position="733"/>
    </location>
    <ligand>
        <name>Zn(2+)</name>
        <dbReference type="ChEBI" id="CHEBI:29105"/>
        <note>catalytic</note>
    </ligand>
</feature>
<feature type="binding site" evidence="11 12">
    <location>
        <position position="491"/>
    </location>
    <ligand>
        <name>L-methionine</name>
        <dbReference type="ChEBI" id="CHEBI:57844"/>
    </ligand>
</feature>
<gene>
    <name evidence="11 17" type="primary">metE</name>
    <name evidence="17" type="ORF">NB640_10320</name>
</gene>
<feature type="binding site" evidence="11">
    <location>
        <position position="612"/>
    </location>
    <ligand>
        <name>5-methyltetrahydropteroyltri-L-glutamate</name>
        <dbReference type="ChEBI" id="CHEBI:58207"/>
    </ligand>
</feature>
<evidence type="ECO:0000256" key="14">
    <source>
        <dbReference type="PIRSR" id="PIRSR000382-3"/>
    </source>
</evidence>
<comment type="function">
    <text evidence="1 11">Catalyzes the transfer of a methyl group from 5-methyltetrahydrofolate to homocysteine resulting in methionine formation.</text>
</comment>
<keyword evidence="7 11" id="KW-0479">Metal-binding</keyword>
<dbReference type="GO" id="GO:0032259">
    <property type="term" value="P:methylation"/>
    <property type="evidence" value="ECO:0007669"/>
    <property type="project" value="UniProtKB-KW"/>
</dbReference>
<dbReference type="Gene3D" id="3.20.20.210">
    <property type="match status" value="2"/>
</dbReference>
<evidence type="ECO:0000259" key="15">
    <source>
        <dbReference type="Pfam" id="PF01717"/>
    </source>
</evidence>
<feature type="binding site" evidence="11">
    <location>
        <begin position="15"/>
        <end position="18"/>
    </location>
    <ligand>
        <name>5-methyltetrahydropteroyltri-L-glutamate</name>
        <dbReference type="ChEBI" id="CHEBI:58207"/>
    </ligand>
</feature>
<keyword evidence="18" id="KW-1185">Reference proteome</keyword>
<dbReference type="EMBL" id="CP098242">
    <property type="protein sequence ID" value="WAW09618.1"/>
    <property type="molecule type" value="Genomic_DNA"/>
</dbReference>
<comment type="cofactor">
    <cofactor evidence="13">
        <name>Zn(2+)</name>
        <dbReference type="ChEBI" id="CHEBI:29105"/>
    </cofactor>
    <text evidence="13">Binds 2 Zn(2+) ions per subunit.</text>
</comment>
<dbReference type="CDD" id="cd03312">
    <property type="entry name" value="CIMS_N_terminal_like"/>
    <property type="match status" value="1"/>
</dbReference>
<evidence type="ECO:0000256" key="13">
    <source>
        <dbReference type="PIRSR" id="PIRSR000382-2"/>
    </source>
</evidence>
<evidence type="ECO:0000256" key="9">
    <source>
        <dbReference type="ARBA" id="ARBA00022833"/>
    </source>
</evidence>
<feature type="binding site" evidence="11">
    <location>
        <position position="112"/>
    </location>
    <ligand>
        <name>5-methyltetrahydropteroyltri-L-glutamate</name>
        <dbReference type="ChEBI" id="CHEBI:58207"/>
    </ligand>
</feature>
<feature type="binding site" evidence="11 12">
    <location>
        <begin position="438"/>
        <end position="440"/>
    </location>
    <ligand>
        <name>L-methionine</name>
        <dbReference type="ChEBI" id="CHEBI:57844"/>
    </ligand>
</feature>
<dbReference type="InterPro" id="IPR006276">
    <property type="entry name" value="Cobalamin-indep_Met_synthase"/>
</dbReference>
<dbReference type="EC" id="2.1.1.14" evidence="11"/>
<evidence type="ECO:0000256" key="2">
    <source>
        <dbReference type="ARBA" id="ARBA00004681"/>
    </source>
</evidence>
<dbReference type="RefSeq" id="WP_269308620.1">
    <property type="nucleotide sequence ID" value="NZ_CP098242.1"/>
</dbReference>
<evidence type="ECO:0000256" key="4">
    <source>
        <dbReference type="ARBA" id="ARBA00022603"/>
    </source>
</evidence>
<feature type="binding site" evidence="11 12">
    <location>
        <position position="606"/>
    </location>
    <ligand>
        <name>L-methionine</name>
        <dbReference type="ChEBI" id="CHEBI:57844"/>
    </ligand>
</feature>
<feature type="binding site" evidence="13">
    <location>
        <position position="663"/>
    </location>
    <ligand>
        <name>Zn(2+)</name>
        <dbReference type="ChEBI" id="CHEBI:29105"/>
        <label>1</label>
        <note>catalytic</note>
    </ligand>
</feature>
<dbReference type="CDD" id="cd03311">
    <property type="entry name" value="CIMS_C_terminal_like"/>
    <property type="match status" value="1"/>
</dbReference>
<feature type="binding site" evidence="11 12">
    <location>
        <begin position="438"/>
        <end position="440"/>
    </location>
    <ligand>
        <name>L-homocysteine</name>
        <dbReference type="ChEBI" id="CHEBI:58199"/>
    </ligand>
</feature>
<feature type="binding site" evidence="11">
    <location>
        <position position="650"/>
    </location>
    <ligand>
        <name>Zn(2+)</name>
        <dbReference type="ChEBI" id="CHEBI:29105"/>
        <note>catalytic</note>
    </ligand>
</feature>
<feature type="binding site" evidence="11">
    <location>
        <position position="491"/>
    </location>
    <ligand>
        <name>L-homocysteine</name>
        <dbReference type="ChEBI" id="CHEBI:58199"/>
    </ligand>
</feature>
<keyword evidence="8 11" id="KW-0677">Repeat</keyword>
<dbReference type="NCBIfam" id="TIGR01371">
    <property type="entry name" value="met_syn_B12ind"/>
    <property type="match status" value="1"/>
</dbReference>
<evidence type="ECO:0000256" key="5">
    <source>
        <dbReference type="ARBA" id="ARBA00022605"/>
    </source>
</evidence>
<feature type="domain" description="Cobalamin-independent methionine synthase MetE C-terminal/archaeal" evidence="15">
    <location>
        <begin position="433"/>
        <end position="755"/>
    </location>
</feature>
<dbReference type="NCBIfam" id="NF003556">
    <property type="entry name" value="PRK05222.1"/>
    <property type="match status" value="1"/>
</dbReference>
<keyword evidence="5 11" id="KW-0028">Amino-acid biosynthesis</keyword>
<keyword evidence="9 11" id="KW-0862">Zinc</keyword>
<reference evidence="17" key="1">
    <citation type="journal article" date="2022" name="Front. Microbiol.">
        <title>New perspectives on an old grouping: The genomic and phenotypic variability of Oxalobacter formigenes and the implications for calcium oxalate stone prevention.</title>
        <authorList>
            <person name="Chmiel J.A."/>
            <person name="Carr C."/>
            <person name="Stuivenberg G.A."/>
            <person name="Venema R."/>
            <person name="Chanyi R.M."/>
            <person name="Al K.F."/>
            <person name="Giguere D."/>
            <person name="Say H."/>
            <person name="Akouris P.P."/>
            <person name="Dominguez Romero S.A."/>
            <person name="Kwong A."/>
            <person name="Tai V."/>
            <person name="Koval S.F."/>
            <person name="Razvi H."/>
            <person name="Bjazevic J."/>
            <person name="Burton J.P."/>
        </authorList>
    </citation>
    <scope>NUCLEOTIDE SEQUENCE</scope>
    <source>
        <strain evidence="17">WoOx3</strain>
    </source>
</reference>
<dbReference type="GO" id="GO:0009086">
    <property type="term" value="P:methionine biosynthetic process"/>
    <property type="evidence" value="ECO:0007669"/>
    <property type="project" value="UniProtKB-UniRule"/>
</dbReference>
<dbReference type="HAMAP" id="MF_00172">
    <property type="entry name" value="Meth_synth"/>
    <property type="match status" value="1"/>
</dbReference>
<feature type="binding site" evidence="13">
    <location>
        <position position="648"/>
    </location>
    <ligand>
        <name>Zn(2+)</name>
        <dbReference type="ChEBI" id="CHEBI:29105"/>
        <label>1</label>
        <note>catalytic</note>
    </ligand>
</feature>
<evidence type="ECO:0000313" key="17">
    <source>
        <dbReference type="EMBL" id="WAW09618.1"/>
    </source>
</evidence>
<evidence type="ECO:0000256" key="7">
    <source>
        <dbReference type="ARBA" id="ARBA00022723"/>
    </source>
</evidence>
<organism evidence="17 18">
    <name type="scientific">Oxalobacter vibrioformis</name>
    <dbReference type="NCBI Taxonomy" id="933080"/>
    <lineage>
        <taxon>Bacteria</taxon>
        <taxon>Pseudomonadati</taxon>
        <taxon>Pseudomonadota</taxon>
        <taxon>Betaproteobacteria</taxon>
        <taxon>Burkholderiales</taxon>
        <taxon>Oxalobacteraceae</taxon>
        <taxon>Oxalobacter</taxon>
    </lineage>
</organism>
<feature type="binding site" evidence="12">
    <location>
        <position position="18"/>
    </location>
    <ligand>
        <name>5-methyltetrahydropteroyltri-L-glutamate</name>
        <dbReference type="ChEBI" id="CHEBI:58207"/>
    </ligand>
</feature>
<dbReference type="PIRSF" id="PIRSF000382">
    <property type="entry name" value="MeTrfase_B12_ind"/>
    <property type="match status" value="1"/>
</dbReference>
<feature type="binding site" evidence="13">
    <location>
        <position position="650"/>
    </location>
    <ligand>
        <name>Zn(2+)</name>
        <dbReference type="ChEBI" id="CHEBI:29105"/>
        <label>1</label>
        <note>catalytic</note>
    </ligand>
</feature>
<evidence type="ECO:0000259" key="16">
    <source>
        <dbReference type="Pfam" id="PF08267"/>
    </source>
</evidence>
<comment type="pathway">
    <text evidence="2 11">Amino-acid biosynthesis; L-methionine biosynthesis via de novo pathway; L-methionine from L-homocysteine (MetE route): step 1/1.</text>
</comment>
<feature type="binding site" evidence="13">
    <location>
        <position position="672"/>
    </location>
    <ligand>
        <name>Zn(2+)</name>
        <dbReference type="ChEBI" id="CHEBI:29105"/>
        <label>1</label>
        <note>catalytic</note>
    </ligand>
</feature>
<evidence type="ECO:0000256" key="8">
    <source>
        <dbReference type="ARBA" id="ARBA00022737"/>
    </source>
</evidence>
<keyword evidence="6 11" id="KW-0808">Transferase</keyword>